<feature type="transmembrane region" description="Helical" evidence="5">
    <location>
        <begin position="38"/>
        <end position="59"/>
    </location>
</feature>
<dbReference type="Proteomes" id="UP000477680">
    <property type="component" value="Chromosome"/>
</dbReference>
<protein>
    <submittedName>
        <fullName evidence="7">Sterol desaturase family protein</fullName>
    </submittedName>
</protein>
<evidence type="ECO:0000259" key="6">
    <source>
        <dbReference type="Pfam" id="PF04116"/>
    </source>
</evidence>
<sequence>MTEILELVALGFIPGFMLLDLLYQARPFEAPRWYRLRGLLVTVAVFGGSVAVTLFWGSLLQGVSLLDGASLGIWGGAAVGILVYELCHYWYHRLAHRYDGLWLAAHQMHHSAEKVDAFGANYLHPVDVFGFTSASALVFFPLLGLLPEAGALAAVWLGFNAMFQHANLRTPHWLGYLLQRPESHILHHARGRHEYNYANLPLWDMIFGTFSNPRDVEGVEAGFYNGASARLLDMLRARDVSKLPMGRETGVAPVSLDSAA</sequence>
<proteinExistence type="predicted"/>
<keyword evidence="2 5" id="KW-0812">Transmembrane</keyword>
<name>A0A6C0U573_9GAMM</name>
<dbReference type="GO" id="GO:0008610">
    <property type="term" value="P:lipid biosynthetic process"/>
    <property type="evidence" value="ECO:0007669"/>
    <property type="project" value="InterPro"/>
</dbReference>
<feature type="transmembrane region" description="Helical" evidence="5">
    <location>
        <begin position="136"/>
        <end position="159"/>
    </location>
</feature>
<dbReference type="RefSeq" id="WP_163495562.1">
    <property type="nucleotide sequence ID" value="NZ_CP048711.1"/>
</dbReference>
<dbReference type="AlphaFoldDB" id="A0A6C0U573"/>
<feature type="transmembrane region" description="Helical" evidence="5">
    <location>
        <begin position="71"/>
        <end position="91"/>
    </location>
</feature>
<gene>
    <name evidence="7" type="ORF">G3T16_12620</name>
</gene>
<organism evidence="7 8">
    <name type="scientific">Kineobactrum salinum</name>
    <dbReference type="NCBI Taxonomy" id="2708301"/>
    <lineage>
        <taxon>Bacteria</taxon>
        <taxon>Pseudomonadati</taxon>
        <taxon>Pseudomonadota</taxon>
        <taxon>Gammaproteobacteria</taxon>
        <taxon>Cellvibrionales</taxon>
        <taxon>Halieaceae</taxon>
        <taxon>Kineobactrum</taxon>
    </lineage>
</organism>
<keyword evidence="8" id="KW-1185">Reference proteome</keyword>
<dbReference type="GO" id="GO:0016020">
    <property type="term" value="C:membrane"/>
    <property type="evidence" value="ECO:0007669"/>
    <property type="project" value="UniProtKB-SubCell"/>
</dbReference>
<dbReference type="InterPro" id="IPR050307">
    <property type="entry name" value="Sterol_Desaturase_Related"/>
</dbReference>
<dbReference type="Pfam" id="PF04116">
    <property type="entry name" value="FA_hydroxylase"/>
    <property type="match status" value="1"/>
</dbReference>
<evidence type="ECO:0000256" key="5">
    <source>
        <dbReference type="SAM" id="Phobius"/>
    </source>
</evidence>
<feature type="transmembrane region" description="Helical" evidence="5">
    <location>
        <begin position="7"/>
        <end position="26"/>
    </location>
</feature>
<dbReference type="GO" id="GO:0016491">
    <property type="term" value="F:oxidoreductase activity"/>
    <property type="evidence" value="ECO:0007669"/>
    <property type="project" value="InterPro"/>
</dbReference>
<reference evidence="7 8" key="1">
    <citation type="submission" date="2020-02" db="EMBL/GenBank/DDBJ databases">
        <title>Genome sequencing for Kineobactrum sp. M2.</title>
        <authorList>
            <person name="Park S.-J."/>
        </authorList>
    </citation>
    <scope>NUCLEOTIDE SEQUENCE [LARGE SCALE GENOMIC DNA]</scope>
    <source>
        <strain evidence="7 8">M2</strain>
    </source>
</reference>
<evidence type="ECO:0000313" key="8">
    <source>
        <dbReference type="Proteomes" id="UP000477680"/>
    </source>
</evidence>
<dbReference type="EMBL" id="CP048711">
    <property type="protein sequence ID" value="QIB66127.1"/>
    <property type="molecule type" value="Genomic_DNA"/>
</dbReference>
<keyword evidence="3 5" id="KW-1133">Transmembrane helix</keyword>
<dbReference type="PANTHER" id="PTHR11863">
    <property type="entry name" value="STEROL DESATURASE"/>
    <property type="match status" value="1"/>
</dbReference>
<accession>A0A6C0U573</accession>
<dbReference type="GO" id="GO:0005506">
    <property type="term" value="F:iron ion binding"/>
    <property type="evidence" value="ECO:0007669"/>
    <property type="project" value="InterPro"/>
</dbReference>
<evidence type="ECO:0000256" key="2">
    <source>
        <dbReference type="ARBA" id="ARBA00022692"/>
    </source>
</evidence>
<dbReference type="KEGG" id="kim:G3T16_12620"/>
<feature type="domain" description="Fatty acid hydroxylase" evidence="6">
    <location>
        <begin position="78"/>
        <end position="209"/>
    </location>
</feature>
<evidence type="ECO:0000256" key="3">
    <source>
        <dbReference type="ARBA" id="ARBA00022989"/>
    </source>
</evidence>
<dbReference type="InterPro" id="IPR006694">
    <property type="entry name" value="Fatty_acid_hydroxylase"/>
</dbReference>
<keyword evidence="4 5" id="KW-0472">Membrane</keyword>
<evidence type="ECO:0000256" key="1">
    <source>
        <dbReference type="ARBA" id="ARBA00004370"/>
    </source>
</evidence>
<evidence type="ECO:0000256" key="4">
    <source>
        <dbReference type="ARBA" id="ARBA00023136"/>
    </source>
</evidence>
<comment type="subcellular location">
    <subcellularLocation>
        <location evidence="1">Membrane</location>
    </subcellularLocation>
</comment>
<evidence type="ECO:0000313" key="7">
    <source>
        <dbReference type="EMBL" id="QIB66127.1"/>
    </source>
</evidence>